<dbReference type="PANTHER" id="PTHR30372">
    <property type="entry name" value="LIPID-A-DISACCHARIDE SYNTHASE"/>
    <property type="match status" value="1"/>
</dbReference>
<dbReference type="NCBIfam" id="TIGR00215">
    <property type="entry name" value="lpxB"/>
    <property type="match status" value="1"/>
</dbReference>
<evidence type="ECO:0000256" key="2">
    <source>
        <dbReference type="ARBA" id="ARBA00022516"/>
    </source>
</evidence>
<dbReference type="PANTHER" id="PTHR30372:SF4">
    <property type="entry name" value="LIPID-A-DISACCHARIDE SYNTHASE, MITOCHONDRIAL-RELATED"/>
    <property type="match status" value="1"/>
</dbReference>
<dbReference type="EMBL" id="LAZR01000026">
    <property type="protein sequence ID" value="KKO03642.1"/>
    <property type="molecule type" value="Genomic_DNA"/>
</dbReference>
<comment type="caution">
    <text evidence="8">The sequence shown here is derived from an EMBL/GenBank/DDBJ whole genome shotgun (WGS) entry which is preliminary data.</text>
</comment>
<evidence type="ECO:0000256" key="4">
    <source>
        <dbReference type="ARBA" id="ARBA00022676"/>
    </source>
</evidence>
<reference evidence="8" key="1">
    <citation type="journal article" date="2015" name="Nature">
        <title>Complex archaea that bridge the gap between prokaryotes and eukaryotes.</title>
        <authorList>
            <person name="Spang A."/>
            <person name="Saw J.H."/>
            <person name="Jorgensen S.L."/>
            <person name="Zaremba-Niedzwiedzka K."/>
            <person name="Martijn J."/>
            <person name="Lind A.E."/>
            <person name="van Eijk R."/>
            <person name="Schleper C."/>
            <person name="Guy L."/>
            <person name="Ettema T.J."/>
        </authorList>
    </citation>
    <scope>NUCLEOTIDE SEQUENCE</scope>
</reference>
<evidence type="ECO:0000256" key="6">
    <source>
        <dbReference type="ARBA" id="ARBA00023098"/>
    </source>
</evidence>
<dbReference type="InterPro" id="IPR003835">
    <property type="entry name" value="Glyco_trans_19"/>
</dbReference>
<accession>A0A0F9XW76</accession>
<keyword evidence="5" id="KW-0808">Transferase</keyword>
<keyword evidence="6" id="KW-0443">Lipid metabolism</keyword>
<keyword evidence="2" id="KW-0444">Lipid biosynthesis</keyword>
<dbReference type="GO" id="GO:0016020">
    <property type="term" value="C:membrane"/>
    <property type="evidence" value="ECO:0007669"/>
    <property type="project" value="GOC"/>
</dbReference>
<dbReference type="EC" id="2.4.1.182" evidence="1"/>
<dbReference type="GO" id="GO:0009245">
    <property type="term" value="P:lipid A biosynthetic process"/>
    <property type="evidence" value="ECO:0007669"/>
    <property type="project" value="UniProtKB-KW"/>
</dbReference>
<sequence length="382" mass="41022">MSDSPTIFFCAAEASGDAHAAELITALKRRLPGARIIGAGGQRMADAGCEVAIEMVSQATMLHGPFLKIGYYRRCLRQMKQIMDETSPAVVVPVDSPALNWHVARAAKQRGIGVMYYIAPQVWAWATHRVGKLARLTDHVACILPFEQDYLRARGVNATFVGHPLFDHAAPRPASLPDLAEASQTGRWRVALLPGSRAGEIADHASAMAAVADAIAQRWPEAVCTFAAPDETAAQRIADAVGDSSVKIVAGQTPKVLADSHMAVVTSGTATLLTAHYGVPMVVVYKLAWLTYQLVGRWILRTQFLSLVNILADREIVPELMPWFGSVGKLVDAVLAQMTDLEKLTTARRDVLAVSASLEGGAKPACEATADLVIDLIQRRGG</sequence>
<protein>
    <recommendedName>
        <fullName evidence="1">lipid-A-disaccharide synthase</fullName>
        <ecNumber evidence="1">2.4.1.182</ecNumber>
    </recommendedName>
</protein>
<organism evidence="8">
    <name type="scientific">marine sediment metagenome</name>
    <dbReference type="NCBI Taxonomy" id="412755"/>
    <lineage>
        <taxon>unclassified sequences</taxon>
        <taxon>metagenomes</taxon>
        <taxon>ecological metagenomes</taxon>
    </lineage>
</organism>
<comment type="catalytic activity">
    <reaction evidence="7">
        <text>a lipid X + a UDP-2-N,3-O-bis[(3R)-3-hydroxyacyl]-alpha-D-glucosamine = a lipid A disaccharide + UDP + H(+)</text>
        <dbReference type="Rhea" id="RHEA:67828"/>
        <dbReference type="ChEBI" id="CHEBI:15378"/>
        <dbReference type="ChEBI" id="CHEBI:58223"/>
        <dbReference type="ChEBI" id="CHEBI:137748"/>
        <dbReference type="ChEBI" id="CHEBI:176338"/>
        <dbReference type="ChEBI" id="CHEBI:176343"/>
        <dbReference type="EC" id="2.4.1.182"/>
    </reaction>
</comment>
<dbReference type="Pfam" id="PF02684">
    <property type="entry name" value="LpxB"/>
    <property type="match status" value="1"/>
</dbReference>
<evidence type="ECO:0000256" key="7">
    <source>
        <dbReference type="ARBA" id="ARBA00048975"/>
    </source>
</evidence>
<dbReference type="SUPFAM" id="SSF53756">
    <property type="entry name" value="UDP-Glycosyltransferase/glycogen phosphorylase"/>
    <property type="match status" value="1"/>
</dbReference>
<keyword evidence="4" id="KW-0328">Glycosyltransferase</keyword>
<evidence type="ECO:0000256" key="3">
    <source>
        <dbReference type="ARBA" id="ARBA00022556"/>
    </source>
</evidence>
<keyword evidence="3" id="KW-0441">Lipid A biosynthesis</keyword>
<name>A0A0F9XW76_9ZZZZ</name>
<dbReference type="AlphaFoldDB" id="A0A0F9XW76"/>
<proteinExistence type="predicted"/>
<dbReference type="GO" id="GO:0008915">
    <property type="term" value="F:lipid-A-disaccharide synthase activity"/>
    <property type="evidence" value="ECO:0007669"/>
    <property type="project" value="UniProtKB-EC"/>
</dbReference>
<evidence type="ECO:0000313" key="8">
    <source>
        <dbReference type="EMBL" id="KKO03642.1"/>
    </source>
</evidence>
<gene>
    <name evidence="8" type="ORF">LCGC14_0095700</name>
</gene>
<evidence type="ECO:0000256" key="1">
    <source>
        <dbReference type="ARBA" id="ARBA00012687"/>
    </source>
</evidence>
<evidence type="ECO:0000256" key="5">
    <source>
        <dbReference type="ARBA" id="ARBA00022679"/>
    </source>
</evidence>
<dbReference type="GO" id="GO:0005543">
    <property type="term" value="F:phospholipid binding"/>
    <property type="evidence" value="ECO:0007669"/>
    <property type="project" value="TreeGrafter"/>
</dbReference>